<dbReference type="GO" id="GO:0006099">
    <property type="term" value="P:tricarboxylic acid cycle"/>
    <property type="evidence" value="ECO:0007669"/>
    <property type="project" value="InterPro"/>
</dbReference>
<evidence type="ECO:0000256" key="4">
    <source>
        <dbReference type="ARBA" id="ARBA00022842"/>
    </source>
</evidence>
<dbReference type="EC" id="4.1.1.31" evidence="3"/>
<evidence type="ECO:0000256" key="3">
    <source>
        <dbReference type="ARBA" id="ARBA00012305"/>
    </source>
</evidence>
<dbReference type="PRINTS" id="PR00150">
    <property type="entry name" value="PEPCARBXLASE"/>
</dbReference>
<dbReference type="InterPro" id="IPR021135">
    <property type="entry name" value="PEP_COase"/>
</dbReference>
<dbReference type="PROSITE" id="PS00781">
    <property type="entry name" value="PEPCASE_1"/>
    <property type="match status" value="1"/>
</dbReference>
<dbReference type="PROSITE" id="PS00393">
    <property type="entry name" value="PEPCASE_2"/>
    <property type="match status" value="1"/>
</dbReference>
<organism evidence="11 12">
    <name type="scientific">Porphyra umbilicalis</name>
    <name type="common">Purple laver</name>
    <name type="synonym">Red alga</name>
    <dbReference type="NCBI Taxonomy" id="2786"/>
    <lineage>
        <taxon>Eukaryota</taxon>
        <taxon>Rhodophyta</taxon>
        <taxon>Bangiophyceae</taxon>
        <taxon>Bangiales</taxon>
        <taxon>Bangiaceae</taxon>
        <taxon>Porphyra</taxon>
    </lineage>
</organism>
<dbReference type="GO" id="GO:0008964">
    <property type="term" value="F:phosphoenolpyruvate carboxylase activity"/>
    <property type="evidence" value="ECO:0007669"/>
    <property type="project" value="UniProtKB-EC"/>
</dbReference>
<evidence type="ECO:0000256" key="9">
    <source>
        <dbReference type="PROSITE-ProRule" id="PRU10112"/>
    </source>
</evidence>
<proteinExistence type="inferred from homology"/>
<keyword evidence="4" id="KW-0460">Magnesium</keyword>
<sequence length="991" mass="110037">MPGGDPGKPPAAGETSRPISKSGVVRTLSGLSDETLPRNGNVSWDEGISSLLAGPNSRIGGVKPPNRADSVDFISPLKGDVSLLRELLFDVVRSQVSVETMNKVELIAKLSSEFDTEAEDATFATIASTVGNLSEAELQLVASLFSSMSNVANIAEYVHRIRRRRAFERGEGSMLTHTGVDEVLGELVKKGHTPAEIQKTLASQTVEMVLTAHPTQAVRRSLLSKLHSIADILLDLHDKPLTPNERDDLVLALRGHLRSLWRTDEVRRTKPTPTDEARNILQVIEHTVWDAVPVFMRDTNKALARHNALPLPLDARLFLFSSWAGGDRDGNPFVTPQVTREVVAINRYRAAVLYLSEIENLLFDLSVHYGSEELMKYNAALKEADFAKSKEVGHGKGNLKYKEFWNHVPPTEPYRVLLSHMRDRMTATRDHCEALLSGSPAPKTLAEPFQLSSELLEPLMVMHRSLMSEGDALLSGPITDLIARVHAFGLTLVKLDVRQEGETHTHAMSTITEFIGLGSYSEWDEDKRMEFLTSLLESKRPLIPRGFSPESEKAADVLDTFEAVATLGKEALGAYVVSMCFTPSDVLLVAFLQREYATADSGPPLRVVPLLETIGALQSCSKTLSTLFAHPWYRKYLAEQFDNVQEVMVGYSDSGKDGGRLTSAWELYKAQESMVAIAEEYGICLRFFHGRGGTVGRGGGPQHLAILSQPPKTINGYLRVTIQGEVMEQDFGLPGLATRTLETYTTAVLKADLATVITVKPEWRQVMDKLSNASYTHYRHIVHDEPRFVEYFRYATPEQELGLLNIGSRPQKRKAGGVETLRAIPWIFAWTQTRLHLPVWLGLGTALSKADADEAATVKAMYAEWPFFKSFFDLIEMVLAKADSQTSAHYDAELVPQELQSFGVELRELLCEVISTVLDTTGARQLLDKDLVQKRAINTRREWMLPLHLVQVEALRRKRELLKKDQMLPTTLVDALVISMKGISAALQNTG</sequence>
<dbReference type="Gene3D" id="1.20.1440.90">
    <property type="entry name" value="Phosphoenolpyruvate/pyruvate domain"/>
    <property type="match status" value="1"/>
</dbReference>
<comment type="catalytic activity">
    <reaction evidence="7">
        <text>oxaloacetate + phosphate = phosphoenolpyruvate + hydrogencarbonate</text>
        <dbReference type="Rhea" id="RHEA:28370"/>
        <dbReference type="ChEBI" id="CHEBI:16452"/>
        <dbReference type="ChEBI" id="CHEBI:17544"/>
        <dbReference type="ChEBI" id="CHEBI:43474"/>
        <dbReference type="ChEBI" id="CHEBI:58702"/>
        <dbReference type="EC" id="4.1.1.31"/>
    </reaction>
</comment>
<dbReference type="InterPro" id="IPR022805">
    <property type="entry name" value="PEP_COase_bac/pln-type"/>
</dbReference>
<dbReference type="SUPFAM" id="SSF51621">
    <property type="entry name" value="Phosphoenolpyruvate/pyruvate domain"/>
    <property type="match status" value="1"/>
</dbReference>
<comment type="similarity">
    <text evidence="2">Belongs to the PEPCase type 1 family.</text>
</comment>
<reference evidence="11 12" key="1">
    <citation type="submission" date="2017-03" db="EMBL/GenBank/DDBJ databases">
        <title>WGS assembly of Porphyra umbilicalis.</title>
        <authorList>
            <person name="Brawley S.H."/>
            <person name="Blouin N.A."/>
            <person name="Ficko-Blean E."/>
            <person name="Wheeler G.L."/>
            <person name="Lohr M."/>
            <person name="Goodson H.V."/>
            <person name="Jenkins J.W."/>
            <person name="Blaby-Haas C.E."/>
            <person name="Helliwell K.E."/>
            <person name="Chan C."/>
            <person name="Marriage T."/>
            <person name="Bhattacharya D."/>
            <person name="Klein A.S."/>
            <person name="Badis Y."/>
            <person name="Brodie J."/>
            <person name="Cao Y."/>
            <person name="Collen J."/>
            <person name="Dittami S.M."/>
            <person name="Gachon C.M."/>
            <person name="Green B.R."/>
            <person name="Karpowicz S."/>
            <person name="Kim J.W."/>
            <person name="Kudahl U."/>
            <person name="Lin S."/>
            <person name="Michel G."/>
            <person name="Mittag M."/>
            <person name="Olson B.J."/>
            <person name="Pangilinan J."/>
            <person name="Peng Y."/>
            <person name="Qiu H."/>
            <person name="Shu S."/>
            <person name="Singer J.T."/>
            <person name="Smith A.G."/>
            <person name="Sprecher B.N."/>
            <person name="Wagner V."/>
            <person name="Wang W."/>
            <person name="Wang Z.-Y."/>
            <person name="Yan J."/>
            <person name="Yarish C."/>
            <person name="Zoeuner-Riek S."/>
            <person name="Zhuang Y."/>
            <person name="Zou Y."/>
            <person name="Lindquist E.A."/>
            <person name="Grimwood J."/>
            <person name="Barry K."/>
            <person name="Rokhsar D.S."/>
            <person name="Schmutz J."/>
            <person name="Stiller J.W."/>
            <person name="Grossman A.R."/>
            <person name="Prochnik S.E."/>
        </authorList>
    </citation>
    <scope>NUCLEOTIDE SEQUENCE [LARGE SCALE GENOMIC DNA]</scope>
    <source>
        <strain evidence="11">4086291</strain>
    </source>
</reference>
<evidence type="ECO:0000256" key="10">
    <source>
        <dbReference type="SAM" id="MobiDB-lite"/>
    </source>
</evidence>
<feature type="region of interest" description="Disordered" evidence="10">
    <location>
        <begin position="1"/>
        <end position="24"/>
    </location>
</feature>
<dbReference type="PANTHER" id="PTHR30523">
    <property type="entry name" value="PHOSPHOENOLPYRUVATE CARBOXYLASE"/>
    <property type="match status" value="1"/>
</dbReference>
<name>A0A1X6P5X9_PORUM</name>
<dbReference type="Proteomes" id="UP000218209">
    <property type="component" value="Unassembled WGS sequence"/>
</dbReference>
<dbReference type="GO" id="GO:0015977">
    <property type="term" value="P:carbon fixation"/>
    <property type="evidence" value="ECO:0007669"/>
    <property type="project" value="UniProtKB-KW"/>
</dbReference>
<keyword evidence="5" id="KW-0456">Lyase</keyword>
<evidence type="ECO:0000256" key="8">
    <source>
        <dbReference type="PROSITE-ProRule" id="PRU10111"/>
    </source>
</evidence>
<gene>
    <name evidence="11" type="ORF">BU14_0205s0026</name>
</gene>
<keyword evidence="6" id="KW-0120">Carbon dioxide fixation</keyword>
<feature type="active site" evidence="8">
    <location>
        <position position="213"/>
    </location>
</feature>
<dbReference type="Pfam" id="PF00311">
    <property type="entry name" value="PEPcase"/>
    <property type="match status" value="1"/>
</dbReference>
<evidence type="ECO:0000313" key="11">
    <source>
        <dbReference type="EMBL" id="OSX76150.1"/>
    </source>
</evidence>
<dbReference type="InterPro" id="IPR033129">
    <property type="entry name" value="PEPCASE_His_AS"/>
</dbReference>
<dbReference type="InterPro" id="IPR015813">
    <property type="entry name" value="Pyrv/PenolPyrv_kinase-like_dom"/>
</dbReference>
<dbReference type="InterPro" id="IPR018129">
    <property type="entry name" value="PEP_COase_Lys_AS"/>
</dbReference>
<dbReference type="EMBL" id="KV918878">
    <property type="protein sequence ID" value="OSX76150.1"/>
    <property type="molecule type" value="Genomic_DNA"/>
</dbReference>
<feature type="active site" evidence="9">
    <location>
        <position position="656"/>
    </location>
</feature>
<comment type="cofactor">
    <cofactor evidence="1">
        <name>Mg(2+)</name>
        <dbReference type="ChEBI" id="CHEBI:18420"/>
    </cofactor>
</comment>
<dbReference type="OrthoDB" id="1365747at2759"/>
<evidence type="ECO:0000313" key="12">
    <source>
        <dbReference type="Proteomes" id="UP000218209"/>
    </source>
</evidence>
<evidence type="ECO:0000256" key="1">
    <source>
        <dbReference type="ARBA" id="ARBA00001946"/>
    </source>
</evidence>
<dbReference type="HAMAP" id="MF_00595">
    <property type="entry name" value="PEPcase_type1"/>
    <property type="match status" value="1"/>
</dbReference>
<evidence type="ECO:0000256" key="6">
    <source>
        <dbReference type="ARBA" id="ARBA00023300"/>
    </source>
</evidence>
<keyword evidence="12" id="KW-1185">Reference proteome</keyword>
<dbReference type="AlphaFoldDB" id="A0A1X6P5X9"/>
<accession>A0A1X6P5X9</accession>
<dbReference type="PANTHER" id="PTHR30523:SF6">
    <property type="entry name" value="PHOSPHOENOLPYRUVATE CARBOXYLASE"/>
    <property type="match status" value="1"/>
</dbReference>
<evidence type="ECO:0000256" key="5">
    <source>
        <dbReference type="ARBA" id="ARBA00023239"/>
    </source>
</evidence>
<evidence type="ECO:0000256" key="7">
    <source>
        <dbReference type="ARBA" id="ARBA00048995"/>
    </source>
</evidence>
<dbReference type="NCBIfam" id="NF000584">
    <property type="entry name" value="PRK00009.1"/>
    <property type="match status" value="1"/>
</dbReference>
<evidence type="ECO:0000256" key="2">
    <source>
        <dbReference type="ARBA" id="ARBA00008346"/>
    </source>
</evidence>
<protein>
    <recommendedName>
        <fullName evidence="3">phosphoenolpyruvate carboxylase</fullName>
        <ecNumber evidence="3">4.1.1.31</ecNumber>
    </recommendedName>
</protein>
<dbReference type="GO" id="GO:0005829">
    <property type="term" value="C:cytosol"/>
    <property type="evidence" value="ECO:0007669"/>
    <property type="project" value="TreeGrafter"/>
</dbReference>